<dbReference type="EMBL" id="RBNJ01004320">
    <property type="protein sequence ID" value="RUS30075.1"/>
    <property type="molecule type" value="Genomic_DNA"/>
</dbReference>
<feature type="non-terminal residue" evidence="2">
    <location>
        <position position="192"/>
    </location>
</feature>
<comment type="caution">
    <text evidence="2">The sequence shown here is derived from an EMBL/GenBank/DDBJ whole genome shotgun (WGS) entry which is preliminary data.</text>
</comment>
<evidence type="ECO:0000313" key="2">
    <source>
        <dbReference type="EMBL" id="RUS30075.1"/>
    </source>
</evidence>
<dbReference type="AlphaFoldDB" id="A0A433QJY6"/>
<proteinExistence type="predicted"/>
<name>A0A433QJY6_9FUNG</name>
<evidence type="ECO:0000256" key="1">
    <source>
        <dbReference type="SAM" id="Phobius"/>
    </source>
</evidence>
<gene>
    <name evidence="2" type="ORF">BC938DRAFT_479876</name>
</gene>
<organism evidence="2 3">
    <name type="scientific">Jimgerdemannia flammicorona</name>
    <dbReference type="NCBI Taxonomy" id="994334"/>
    <lineage>
        <taxon>Eukaryota</taxon>
        <taxon>Fungi</taxon>
        <taxon>Fungi incertae sedis</taxon>
        <taxon>Mucoromycota</taxon>
        <taxon>Mucoromycotina</taxon>
        <taxon>Endogonomycetes</taxon>
        <taxon>Endogonales</taxon>
        <taxon>Endogonaceae</taxon>
        <taxon>Jimgerdemannia</taxon>
    </lineage>
</organism>
<dbReference type="InterPro" id="IPR019049">
    <property type="entry name" value="Nucleoporin_prot_Ndc1/Nup"/>
</dbReference>
<keyword evidence="1" id="KW-0472">Membrane</keyword>
<keyword evidence="1" id="KW-1133">Transmembrane helix</keyword>
<dbReference type="Proteomes" id="UP000274822">
    <property type="component" value="Unassembled WGS sequence"/>
</dbReference>
<feature type="transmembrane region" description="Helical" evidence="1">
    <location>
        <begin position="158"/>
        <end position="178"/>
    </location>
</feature>
<feature type="transmembrane region" description="Helical" evidence="1">
    <location>
        <begin position="108"/>
        <end position="129"/>
    </location>
</feature>
<evidence type="ECO:0000313" key="3">
    <source>
        <dbReference type="Proteomes" id="UP000274822"/>
    </source>
</evidence>
<dbReference type="Pfam" id="PF09531">
    <property type="entry name" value="Ndc1_Nup"/>
    <property type="match status" value="1"/>
</dbReference>
<feature type="transmembrane region" description="Helical" evidence="1">
    <location>
        <begin position="76"/>
        <end position="96"/>
    </location>
</feature>
<accession>A0A433QJY6</accession>
<sequence length="192" mass="21794">MRNFRGGSQRIRVNKHARRLAILQTRVVSPPPSHRIPCPFTTDTHIHMPPPHPLRPHAVPTVAYFRACQSSLNRRIIDVAAVLLMFVYGLVLLFQARLGIFGNIYNIVSFKTIFYTITIYVPLALLVIARKALMTVERSVQPSLLMSIFAHLADARTWTLLGLYMLSGLVIGVSYFSMHGEKYVKSVFLYPE</sequence>
<keyword evidence="1" id="KW-0812">Transmembrane</keyword>
<keyword evidence="3" id="KW-1185">Reference proteome</keyword>
<reference evidence="2 3" key="1">
    <citation type="journal article" date="2018" name="New Phytol.">
        <title>Phylogenomics of Endogonaceae and evolution of mycorrhizas within Mucoromycota.</title>
        <authorList>
            <person name="Chang Y."/>
            <person name="Desiro A."/>
            <person name="Na H."/>
            <person name="Sandor L."/>
            <person name="Lipzen A."/>
            <person name="Clum A."/>
            <person name="Barry K."/>
            <person name="Grigoriev I.V."/>
            <person name="Martin F.M."/>
            <person name="Stajich J.E."/>
            <person name="Smith M.E."/>
            <person name="Bonito G."/>
            <person name="Spatafora J.W."/>
        </authorList>
    </citation>
    <scope>NUCLEOTIDE SEQUENCE [LARGE SCALE GENOMIC DNA]</scope>
    <source>
        <strain evidence="2 3">AD002</strain>
    </source>
</reference>
<protein>
    <submittedName>
        <fullName evidence="2">Uncharacterized protein</fullName>
    </submittedName>
</protein>